<gene>
    <name evidence="10" type="ORF">EHS25_002460</name>
</gene>
<dbReference type="OrthoDB" id="125903at2759"/>
<keyword evidence="4" id="KW-0805">Transcription regulation</keyword>
<proteinExistence type="inferred from homology"/>
<keyword evidence="7" id="KW-0539">Nucleus</keyword>
<name>A0A427YE33_9TREE</name>
<evidence type="ECO:0000313" key="11">
    <source>
        <dbReference type="Proteomes" id="UP000279259"/>
    </source>
</evidence>
<feature type="compositionally biased region" description="Acidic residues" evidence="8">
    <location>
        <begin position="305"/>
        <end position="322"/>
    </location>
</feature>
<evidence type="ECO:0000256" key="7">
    <source>
        <dbReference type="ARBA" id="ARBA00023242"/>
    </source>
</evidence>
<dbReference type="InterPro" id="IPR019194">
    <property type="entry name" value="Tscrpt_elong_fac_Eaf_N"/>
</dbReference>
<evidence type="ECO:0000256" key="8">
    <source>
        <dbReference type="SAM" id="MobiDB-lite"/>
    </source>
</evidence>
<feature type="region of interest" description="Disordered" evidence="8">
    <location>
        <begin position="135"/>
        <end position="344"/>
    </location>
</feature>
<keyword evidence="3" id="KW-0597">Phosphoprotein</keyword>
<sequence length="363" mass="37465">MAAPNPLSALPSSGTFPVNLAPSLLEAFDPPGKKRKRSDEELIGLRYAFKPASITPSTPGSLNIDPSGSRQLAFETPSGGEQVFDAKEETGRSRECVLLWDETTSTFTLHALPTTLVLTLNRSLSSTSRKVPAKAASVASSSSSASVPLATKRAGGSSVVEEALPKKRSRPSEVVPPPPPVPAPAPAPMAPSGRAMKGGKSLPRKTLPAHAPLPPVEPVRKAKAPAKGRGGAQARGGKAAGTSAAGKRGGKAAAAAAAPKGKFKSAEIIEDSDDEDVDADGGNEMADEFARMVGESLAAAPSTEAEGEDEEEYEEEDDDEGELGGARLVVNDSGGGESSLALRLASRRTRADAIGYDDHSEWL</sequence>
<evidence type="ECO:0000256" key="6">
    <source>
        <dbReference type="ARBA" id="ARBA00023163"/>
    </source>
</evidence>
<evidence type="ECO:0000256" key="3">
    <source>
        <dbReference type="ARBA" id="ARBA00022553"/>
    </source>
</evidence>
<evidence type="ECO:0000256" key="1">
    <source>
        <dbReference type="ARBA" id="ARBA00004123"/>
    </source>
</evidence>
<dbReference type="GO" id="GO:0032783">
    <property type="term" value="C:super elongation complex"/>
    <property type="evidence" value="ECO:0007669"/>
    <property type="project" value="InterPro"/>
</dbReference>
<feature type="compositionally biased region" description="Low complexity" evidence="8">
    <location>
        <begin position="135"/>
        <end position="148"/>
    </location>
</feature>
<evidence type="ECO:0000256" key="2">
    <source>
        <dbReference type="ARBA" id="ARBA00007798"/>
    </source>
</evidence>
<protein>
    <recommendedName>
        <fullName evidence="9">Transcription elongation factor Eaf N-terminal domain-containing protein</fullName>
    </recommendedName>
</protein>
<dbReference type="Proteomes" id="UP000279259">
    <property type="component" value="Unassembled WGS sequence"/>
</dbReference>
<dbReference type="Pfam" id="PF09816">
    <property type="entry name" value="EAF"/>
    <property type="match status" value="1"/>
</dbReference>
<feature type="compositionally biased region" description="Low complexity" evidence="8">
    <location>
        <begin position="235"/>
        <end position="260"/>
    </location>
</feature>
<keyword evidence="6" id="KW-0804">Transcription</keyword>
<comment type="caution">
    <text evidence="10">The sequence shown here is derived from an EMBL/GenBank/DDBJ whole genome shotgun (WGS) entry which is preliminary data.</text>
</comment>
<dbReference type="AlphaFoldDB" id="A0A427YE33"/>
<keyword evidence="5" id="KW-0010">Activator</keyword>
<organism evidence="10 11">
    <name type="scientific">Saitozyma podzolica</name>
    <dbReference type="NCBI Taxonomy" id="1890683"/>
    <lineage>
        <taxon>Eukaryota</taxon>
        <taxon>Fungi</taxon>
        <taxon>Dikarya</taxon>
        <taxon>Basidiomycota</taxon>
        <taxon>Agaricomycotina</taxon>
        <taxon>Tremellomycetes</taxon>
        <taxon>Tremellales</taxon>
        <taxon>Trimorphomycetaceae</taxon>
        <taxon>Saitozyma</taxon>
    </lineage>
</organism>
<comment type="similarity">
    <text evidence="2">Belongs to the EAF family.</text>
</comment>
<dbReference type="InterPro" id="IPR027093">
    <property type="entry name" value="EAF_fam"/>
</dbReference>
<evidence type="ECO:0000259" key="9">
    <source>
        <dbReference type="Pfam" id="PF09816"/>
    </source>
</evidence>
<feature type="domain" description="Transcription elongation factor Eaf N-terminal" evidence="9">
    <location>
        <begin position="17"/>
        <end position="123"/>
    </location>
</feature>
<dbReference type="GO" id="GO:0006368">
    <property type="term" value="P:transcription elongation by RNA polymerase II"/>
    <property type="evidence" value="ECO:0007669"/>
    <property type="project" value="InterPro"/>
</dbReference>
<dbReference type="PANTHER" id="PTHR15970">
    <property type="entry name" value="ELL-ASSOCIATED FACTOR EAF"/>
    <property type="match status" value="1"/>
</dbReference>
<feature type="region of interest" description="Disordered" evidence="8">
    <location>
        <begin position="52"/>
        <end position="81"/>
    </location>
</feature>
<accession>A0A427YE33</accession>
<feature type="compositionally biased region" description="Pro residues" evidence="8">
    <location>
        <begin position="174"/>
        <end position="189"/>
    </location>
</feature>
<keyword evidence="11" id="KW-1185">Reference proteome</keyword>
<reference evidence="10 11" key="1">
    <citation type="submission" date="2018-11" db="EMBL/GenBank/DDBJ databases">
        <title>Genome sequence of Saitozyma podzolica DSM 27192.</title>
        <authorList>
            <person name="Aliyu H."/>
            <person name="Gorte O."/>
            <person name="Ochsenreither K."/>
        </authorList>
    </citation>
    <scope>NUCLEOTIDE SEQUENCE [LARGE SCALE GENOMIC DNA]</scope>
    <source>
        <strain evidence="10 11">DSM 27192</strain>
    </source>
</reference>
<dbReference type="STRING" id="1890683.A0A427YE33"/>
<dbReference type="EMBL" id="RSCD01000014">
    <property type="protein sequence ID" value="RSH89348.1"/>
    <property type="molecule type" value="Genomic_DNA"/>
</dbReference>
<dbReference type="GO" id="GO:0003711">
    <property type="term" value="F:transcription elongation factor activity"/>
    <property type="evidence" value="ECO:0007669"/>
    <property type="project" value="TreeGrafter"/>
</dbReference>
<feature type="compositionally biased region" description="Polar residues" evidence="8">
    <location>
        <begin position="54"/>
        <end position="70"/>
    </location>
</feature>
<comment type="subcellular location">
    <subcellularLocation>
        <location evidence="1">Nucleus</location>
    </subcellularLocation>
</comment>
<evidence type="ECO:0000256" key="4">
    <source>
        <dbReference type="ARBA" id="ARBA00023015"/>
    </source>
</evidence>
<dbReference type="PANTHER" id="PTHR15970:SF2">
    <property type="entry name" value="ELL-ASSOCIATED FACTOR EAF"/>
    <property type="match status" value="1"/>
</dbReference>
<feature type="compositionally biased region" description="Acidic residues" evidence="8">
    <location>
        <begin position="268"/>
        <end position="287"/>
    </location>
</feature>
<evidence type="ECO:0000256" key="5">
    <source>
        <dbReference type="ARBA" id="ARBA00023159"/>
    </source>
</evidence>
<evidence type="ECO:0000313" key="10">
    <source>
        <dbReference type="EMBL" id="RSH89348.1"/>
    </source>
</evidence>